<evidence type="ECO:0000313" key="8">
    <source>
        <dbReference type="Proteomes" id="UP000293671"/>
    </source>
</evidence>
<keyword evidence="8" id="KW-1185">Reference proteome</keyword>
<dbReference type="Pfam" id="PF00440">
    <property type="entry name" value="TetR_N"/>
    <property type="match status" value="1"/>
</dbReference>
<keyword evidence="1" id="KW-0805">Transcription regulation</keyword>
<dbReference type="PROSITE" id="PS50977">
    <property type="entry name" value="HTH_TETR_2"/>
    <property type="match status" value="1"/>
</dbReference>
<dbReference type="RefSeq" id="WP_130430025.1">
    <property type="nucleotide sequence ID" value="NZ_SHKP01000004.1"/>
</dbReference>
<feature type="region of interest" description="Disordered" evidence="5">
    <location>
        <begin position="1"/>
        <end position="23"/>
    </location>
</feature>
<dbReference type="GO" id="GO:0003677">
    <property type="term" value="F:DNA binding"/>
    <property type="evidence" value="ECO:0007669"/>
    <property type="project" value="UniProtKB-UniRule"/>
</dbReference>
<dbReference type="AlphaFoldDB" id="A0A4Q7VZI2"/>
<dbReference type="PANTHER" id="PTHR47506:SF7">
    <property type="entry name" value="TRANSCRIPTIONAL REGULATORY PROTEIN"/>
    <property type="match status" value="1"/>
</dbReference>
<feature type="domain" description="HTH tetR-type" evidence="6">
    <location>
        <begin position="9"/>
        <end position="69"/>
    </location>
</feature>
<keyword evidence="3" id="KW-0804">Transcription</keyword>
<evidence type="ECO:0000313" key="7">
    <source>
        <dbReference type="EMBL" id="RZU02247.1"/>
    </source>
</evidence>
<dbReference type="InterPro" id="IPR036271">
    <property type="entry name" value="Tet_transcr_reg_TetR-rel_C_sf"/>
</dbReference>
<name>A0A4Q7VZI2_9BURK</name>
<dbReference type="SUPFAM" id="SSF48498">
    <property type="entry name" value="Tetracyclin repressor-like, C-terminal domain"/>
    <property type="match status" value="1"/>
</dbReference>
<evidence type="ECO:0000259" key="6">
    <source>
        <dbReference type="PROSITE" id="PS50977"/>
    </source>
</evidence>
<dbReference type="PANTHER" id="PTHR47506">
    <property type="entry name" value="TRANSCRIPTIONAL REGULATORY PROTEIN"/>
    <property type="match status" value="1"/>
</dbReference>
<dbReference type="Gene3D" id="1.10.10.60">
    <property type="entry name" value="Homeodomain-like"/>
    <property type="match status" value="1"/>
</dbReference>
<gene>
    <name evidence="7" type="ORF">EV670_0270</name>
</gene>
<dbReference type="OrthoDB" id="9798857at2"/>
<comment type="caution">
    <text evidence="7">The sequence shown here is derived from an EMBL/GenBank/DDBJ whole genome shotgun (WGS) entry which is preliminary data.</text>
</comment>
<dbReference type="Proteomes" id="UP000293671">
    <property type="component" value="Unassembled WGS sequence"/>
</dbReference>
<protein>
    <submittedName>
        <fullName evidence="7">TetR family transcriptional regulator</fullName>
    </submittedName>
</protein>
<evidence type="ECO:0000256" key="4">
    <source>
        <dbReference type="PROSITE-ProRule" id="PRU00335"/>
    </source>
</evidence>
<dbReference type="InterPro" id="IPR001647">
    <property type="entry name" value="HTH_TetR"/>
</dbReference>
<dbReference type="InterPro" id="IPR009057">
    <property type="entry name" value="Homeodomain-like_sf"/>
</dbReference>
<evidence type="ECO:0000256" key="1">
    <source>
        <dbReference type="ARBA" id="ARBA00023015"/>
    </source>
</evidence>
<evidence type="ECO:0000256" key="5">
    <source>
        <dbReference type="SAM" id="MobiDB-lite"/>
    </source>
</evidence>
<keyword evidence="2 4" id="KW-0238">DNA-binding</keyword>
<evidence type="ECO:0000256" key="3">
    <source>
        <dbReference type="ARBA" id="ARBA00023163"/>
    </source>
</evidence>
<organism evidence="7 8">
    <name type="scientific">Rivibacter subsaxonicus</name>
    <dbReference type="NCBI Taxonomy" id="457575"/>
    <lineage>
        <taxon>Bacteria</taxon>
        <taxon>Pseudomonadati</taxon>
        <taxon>Pseudomonadota</taxon>
        <taxon>Betaproteobacteria</taxon>
        <taxon>Burkholderiales</taxon>
        <taxon>Rivibacter</taxon>
    </lineage>
</organism>
<dbReference type="EMBL" id="SHKP01000004">
    <property type="protein sequence ID" value="RZU02247.1"/>
    <property type="molecule type" value="Genomic_DNA"/>
</dbReference>
<evidence type="ECO:0000256" key="2">
    <source>
        <dbReference type="ARBA" id="ARBA00023125"/>
    </source>
</evidence>
<feature type="DNA-binding region" description="H-T-H motif" evidence="4">
    <location>
        <begin position="32"/>
        <end position="51"/>
    </location>
</feature>
<sequence length="180" mass="18924">MRYPKHHKDAARQRLVEQTGSHAKQHGFAESGVAALAAAAGLTTGALYKHFDGKAELFAALVQAELARTAQMLAAIDSDEGTARMLAGYLSPAHVRHPERGCALPALTPEIARADDAARQAYQAGLLEVHAELQRLSGGDADSAWVLLAQLVGAVMLARALPEPALQKKVLDAARGSCAS</sequence>
<dbReference type="SUPFAM" id="SSF46689">
    <property type="entry name" value="Homeodomain-like"/>
    <property type="match status" value="1"/>
</dbReference>
<dbReference type="Gene3D" id="1.10.357.10">
    <property type="entry name" value="Tetracycline Repressor, domain 2"/>
    <property type="match status" value="1"/>
</dbReference>
<reference evidence="7 8" key="1">
    <citation type="submission" date="2019-02" db="EMBL/GenBank/DDBJ databases">
        <title>Genomic Encyclopedia of Type Strains, Phase IV (KMG-IV): sequencing the most valuable type-strain genomes for metagenomic binning, comparative biology and taxonomic classification.</title>
        <authorList>
            <person name="Goeker M."/>
        </authorList>
    </citation>
    <scope>NUCLEOTIDE SEQUENCE [LARGE SCALE GENOMIC DNA]</scope>
    <source>
        <strain evidence="7 8">DSM 19570</strain>
    </source>
</reference>
<proteinExistence type="predicted"/>
<accession>A0A4Q7VZI2</accession>